<name>A0A9N9Z0H0_9HYPO</name>
<dbReference type="PROSITE" id="PS50088">
    <property type="entry name" value="ANK_REPEAT"/>
    <property type="match status" value="3"/>
</dbReference>
<dbReference type="PRINTS" id="PR01415">
    <property type="entry name" value="ANKYRIN"/>
</dbReference>
<keyword evidence="6" id="KW-1185">Reference proteome</keyword>
<dbReference type="SMART" id="SM00248">
    <property type="entry name" value="ANK"/>
    <property type="match status" value="6"/>
</dbReference>
<evidence type="ECO:0000313" key="5">
    <source>
        <dbReference type="EMBL" id="CAH0046818.1"/>
    </source>
</evidence>
<dbReference type="Pfam" id="PF00023">
    <property type="entry name" value="Ank"/>
    <property type="match status" value="1"/>
</dbReference>
<feature type="repeat" description="ANK" evidence="3">
    <location>
        <begin position="206"/>
        <end position="238"/>
    </location>
</feature>
<sequence length="307" mass="33654">MASKKTEVERQISERPRRNKPSDDVFPERWEEAVLDVEKCLLRVKSKPSKKKGEDKDGAETKANEHVKERNRTPAKEIKEQEWRDWPVDTILSLDLSDKVKRRLRRSIHSKDLYVAFRSGNLTVVKLFGMANANLDMANKNGWTPIIHLSGTNSTDIVEYLLERRVSVNKPSHAGVTALNNAADTGQLAMVKLLCKWEASIEAAYNGQTPLWSASVSGHLDVVKFLSDQGASTGVIADDNGWTPLHAAARNGHLEVAKFLLGKGVPIDAPSIAGDTALCLAANEGHTNIAAFLISEGAHMTAATEDG</sequence>
<dbReference type="AlphaFoldDB" id="A0A9N9Z0H0"/>
<proteinExistence type="predicted"/>
<evidence type="ECO:0000256" key="1">
    <source>
        <dbReference type="ARBA" id="ARBA00022737"/>
    </source>
</evidence>
<dbReference type="Gene3D" id="1.25.40.20">
    <property type="entry name" value="Ankyrin repeat-containing domain"/>
    <property type="match status" value="2"/>
</dbReference>
<dbReference type="InterPro" id="IPR036770">
    <property type="entry name" value="Ankyrin_rpt-contain_sf"/>
</dbReference>
<dbReference type="PANTHER" id="PTHR24188">
    <property type="entry name" value="ANKYRIN REPEAT PROTEIN"/>
    <property type="match status" value="1"/>
</dbReference>
<dbReference type="EMBL" id="CABFOC020000015">
    <property type="protein sequence ID" value="CAH0046818.1"/>
    <property type="molecule type" value="Genomic_DNA"/>
</dbReference>
<organism evidence="5 6">
    <name type="scientific">Clonostachys solani</name>
    <dbReference type="NCBI Taxonomy" id="160281"/>
    <lineage>
        <taxon>Eukaryota</taxon>
        <taxon>Fungi</taxon>
        <taxon>Dikarya</taxon>
        <taxon>Ascomycota</taxon>
        <taxon>Pezizomycotina</taxon>
        <taxon>Sordariomycetes</taxon>
        <taxon>Hypocreomycetidae</taxon>
        <taxon>Hypocreales</taxon>
        <taxon>Bionectriaceae</taxon>
        <taxon>Clonostachys</taxon>
    </lineage>
</organism>
<evidence type="ECO:0000256" key="2">
    <source>
        <dbReference type="ARBA" id="ARBA00023043"/>
    </source>
</evidence>
<dbReference type="SUPFAM" id="SSF48403">
    <property type="entry name" value="Ankyrin repeat"/>
    <property type="match status" value="1"/>
</dbReference>
<reference evidence="5" key="1">
    <citation type="submission" date="2021-10" db="EMBL/GenBank/DDBJ databases">
        <authorList>
            <person name="Piombo E."/>
        </authorList>
    </citation>
    <scope>NUCLEOTIDE SEQUENCE</scope>
</reference>
<comment type="caution">
    <text evidence="5">The sequence shown here is derived from an EMBL/GenBank/DDBJ whole genome shotgun (WGS) entry which is preliminary data.</text>
</comment>
<evidence type="ECO:0000256" key="4">
    <source>
        <dbReference type="SAM" id="MobiDB-lite"/>
    </source>
</evidence>
<feature type="repeat" description="ANK" evidence="3">
    <location>
        <begin position="273"/>
        <end position="305"/>
    </location>
</feature>
<evidence type="ECO:0000256" key="3">
    <source>
        <dbReference type="PROSITE-ProRule" id="PRU00023"/>
    </source>
</evidence>
<feature type="compositionally biased region" description="Basic and acidic residues" evidence="4">
    <location>
        <begin position="51"/>
        <end position="76"/>
    </location>
</feature>
<gene>
    <name evidence="5" type="ORF">CSOL1703_00013054</name>
</gene>
<dbReference type="PANTHER" id="PTHR24188:SF29">
    <property type="entry name" value="GH09064P"/>
    <property type="match status" value="1"/>
</dbReference>
<dbReference type="OrthoDB" id="20872at2759"/>
<dbReference type="Proteomes" id="UP000775872">
    <property type="component" value="Unassembled WGS sequence"/>
</dbReference>
<evidence type="ECO:0000313" key="6">
    <source>
        <dbReference type="Proteomes" id="UP000775872"/>
    </source>
</evidence>
<feature type="region of interest" description="Disordered" evidence="4">
    <location>
        <begin position="1"/>
        <end position="25"/>
    </location>
</feature>
<accession>A0A9N9Z0H0</accession>
<feature type="repeat" description="ANK" evidence="3">
    <location>
        <begin position="240"/>
        <end position="272"/>
    </location>
</feature>
<dbReference type="Pfam" id="PF12796">
    <property type="entry name" value="Ank_2"/>
    <property type="match status" value="2"/>
</dbReference>
<feature type="region of interest" description="Disordered" evidence="4">
    <location>
        <begin position="46"/>
        <end position="76"/>
    </location>
</feature>
<protein>
    <submittedName>
        <fullName evidence="5">Uncharacterized protein</fullName>
    </submittedName>
</protein>
<keyword evidence="1" id="KW-0677">Repeat</keyword>
<keyword evidence="2 3" id="KW-0040">ANK repeat</keyword>
<dbReference type="InterPro" id="IPR002110">
    <property type="entry name" value="Ankyrin_rpt"/>
</dbReference>
<dbReference type="PROSITE" id="PS50297">
    <property type="entry name" value="ANK_REP_REGION"/>
    <property type="match status" value="3"/>
</dbReference>